<dbReference type="STRING" id="13370.A0A448YLH4"/>
<dbReference type="GO" id="GO:1990113">
    <property type="term" value="P:RNA polymerase I assembly"/>
    <property type="evidence" value="ECO:0007669"/>
    <property type="project" value="TreeGrafter"/>
</dbReference>
<feature type="region of interest" description="Disordered" evidence="2">
    <location>
        <begin position="153"/>
        <end position="228"/>
    </location>
</feature>
<dbReference type="Pfam" id="PF12927">
    <property type="entry name" value="DUF3835"/>
    <property type="match status" value="1"/>
</dbReference>
<dbReference type="EMBL" id="CAACVR010000012">
    <property type="protein sequence ID" value="VEU21799.1"/>
    <property type="molecule type" value="Genomic_DNA"/>
</dbReference>
<gene>
    <name evidence="4" type="ORF">BRENAR_LOCUS2531</name>
</gene>
<evidence type="ECO:0000259" key="3">
    <source>
        <dbReference type="Pfam" id="PF12927"/>
    </source>
</evidence>
<protein>
    <submittedName>
        <fullName evidence="4">DEKNAAC102338</fullName>
    </submittedName>
</protein>
<reference evidence="4 5" key="1">
    <citation type="submission" date="2018-12" db="EMBL/GenBank/DDBJ databases">
        <authorList>
            <person name="Tiukova I."/>
            <person name="Dainat J."/>
        </authorList>
    </citation>
    <scope>NUCLEOTIDE SEQUENCE [LARGE SCALE GENOMIC DNA]</scope>
</reference>
<feature type="compositionally biased region" description="Low complexity" evidence="2">
    <location>
        <begin position="187"/>
        <end position="211"/>
    </location>
</feature>
<accession>A0A448YLH4</accession>
<dbReference type="PANTHER" id="PTHR12674">
    <property type="entry name" value="PREFOLDIN SUBUNIT 5"/>
    <property type="match status" value="1"/>
</dbReference>
<dbReference type="GO" id="GO:0051082">
    <property type="term" value="F:unfolded protein binding"/>
    <property type="evidence" value="ECO:0007669"/>
    <property type="project" value="InterPro"/>
</dbReference>
<dbReference type="FunCoup" id="A0A448YLH4">
    <property type="interactions" value="124"/>
</dbReference>
<dbReference type="AlphaFoldDB" id="A0A448YLH4"/>
<feature type="domain" description="DUF3835" evidence="3">
    <location>
        <begin position="746"/>
        <end position="821"/>
    </location>
</feature>
<keyword evidence="5" id="KW-1185">Reference proteome</keyword>
<feature type="compositionally biased region" description="Basic and acidic residues" evidence="2">
    <location>
        <begin position="554"/>
        <end position="564"/>
    </location>
</feature>
<dbReference type="GO" id="GO:1990115">
    <property type="term" value="P:RNA polymerase III assembly"/>
    <property type="evidence" value="ECO:0007669"/>
    <property type="project" value="TreeGrafter"/>
</dbReference>
<dbReference type="OrthoDB" id="21413at2759"/>
<dbReference type="GO" id="GO:0005737">
    <property type="term" value="C:cytoplasm"/>
    <property type="evidence" value="ECO:0007669"/>
    <property type="project" value="TreeGrafter"/>
</dbReference>
<dbReference type="InterPro" id="IPR024325">
    <property type="entry name" value="DUF3835"/>
</dbReference>
<keyword evidence="1" id="KW-0175">Coiled coil</keyword>
<dbReference type="GO" id="GO:1990114">
    <property type="term" value="P:RNA polymerase II core complex assembly"/>
    <property type="evidence" value="ECO:0007669"/>
    <property type="project" value="TreeGrafter"/>
</dbReference>
<feature type="compositionally biased region" description="Basic and acidic residues" evidence="2">
    <location>
        <begin position="513"/>
        <end position="522"/>
    </location>
</feature>
<dbReference type="InParanoid" id="A0A448YLH4"/>
<dbReference type="Proteomes" id="UP000290900">
    <property type="component" value="Unassembled WGS sequence"/>
</dbReference>
<name>A0A448YLH4_BRENA</name>
<dbReference type="GO" id="GO:0006457">
    <property type="term" value="P:protein folding"/>
    <property type="evidence" value="ECO:0007669"/>
    <property type="project" value="InterPro"/>
</dbReference>
<feature type="region of interest" description="Disordered" evidence="2">
    <location>
        <begin position="256"/>
        <end position="375"/>
    </location>
</feature>
<evidence type="ECO:0000256" key="1">
    <source>
        <dbReference type="SAM" id="Coils"/>
    </source>
</evidence>
<proteinExistence type="predicted"/>
<feature type="compositionally biased region" description="Acidic residues" evidence="2">
    <location>
        <begin position="330"/>
        <end position="360"/>
    </location>
</feature>
<feature type="compositionally biased region" description="Polar residues" evidence="2">
    <location>
        <begin position="565"/>
        <end position="579"/>
    </location>
</feature>
<feature type="compositionally biased region" description="Basic residues" evidence="2">
    <location>
        <begin position="580"/>
        <end position="592"/>
    </location>
</feature>
<dbReference type="GO" id="GO:0016272">
    <property type="term" value="C:prefoldin complex"/>
    <property type="evidence" value="ECO:0007669"/>
    <property type="project" value="InterPro"/>
</dbReference>
<evidence type="ECO:0000313" key="5">
    <source>
        <dbReference type="Proteomes" id="UP000290900"/>
    </source>
</evidence>
<feature type="compositionally biased region" description="Acidic residues" evidence="2">
    <location>
        <begin position="626"/>
        <end position="638"/>
    </location>
</feature>
<feature type="region of interest" description="Disordered" evidence="2">
    <location>
        <begin position="433"/>
        <end position="641"/>
    </location>
</feature>
<organism evidence="4 5">
    <name type="scientific">Brettanomyces naardenensis</name>
    <name type="common">Yeast</name>
    <dbReference type="NCBI Taxonomy" id="13370"/>
    <lineage>
        <taxon>Eukaryota</taxon>
        <taxon>Fungi</taxon>
        <taxon>Dikarya</taxon>
        <taxon>Ascomycota</taxon>
        <taxon>Saccharomycotina</taxon>
        <taxon>Pichiomycetes</taxon>
        <taxon>Pichiales</taxon>
        <taxon>Pichiaceae</taxon>
        <taxon>Brettanomyces</taxon>
    </lineage>
</organism>
<dbReference type="InterPro" id="IPR011599">
    <property type="entry name" value="PFD_alpha_archaea"/>
</dbReference>
<feature type="compositionally biased region" description="Polar residues" evidence="2">
    <location>
        <begin position="291"/>
        <end position="323"/>
    </location>
</feature>
<sequence>MANDLSKIDSILTNLSAVRNSYQFEAEQLSTFIGLLEQYGESKRLELKQDSEIFKKRFSGEIKQYRDKLTELEGKIGRLDKDIGDRKEAKKKLMKLFESLQRVEEVGEIGQDEDEGLPIMNIQEELDEEGNVIRSEVKRYDESKNEMFNKVLEGMRNSKGKGGSDKTAPKNGPGVPEGGKTVPKEGSAVPAKTSSTSSSAISPASTTATPSFHPYTIREEIDEDGNIIKSSVRKLPVLAEKDSKADVTDDQIAQLLEDMDLKKPKIEELEEDETKQSEQSSEPAPAKQPITGLSMSSASQATAKPASQTVSSAPIVQDDSSLPSYRPEIDPDDLLTLELIADDVDGSDEQDDTNSDESLDVNDSTAITSMVPPGSRDMLFEKIKELRIGRKQKAENEEERVKKRSKKGKSVAFADTVDVKEVDDIWDDLREAEKQGGHPRVSRFKLFRGGQDALDEEKKKEEAQAKSPKQVVSGLVVGDVMEHSPELTNDDNDYSGSGKSLFDESVAEQTSDEVAKKDRLKPGEGMLKLVGKRGPNKAYLDRVVKRGLGMHGGIDGRSDTKQSKEGSSAATASPNSLSKKNLRSLKPMRKAKSSSSSAIKVPHEINPVVNLPLEDEDFEDIRAGGPDEDGDEVMEDYESSQLRPKIEELKESDKPIQLNAKQAADLKSHMKNASLDYRSVGDDMDTMARAYVMGLYDDDIENGGEVIEKVDDFKEHNKVVEGLDVDEVKETEEIKEDSSDSAPIQSAIVEHDPDEFTTSFDDMDVEMNPDNLNTQVALDYTRLRENMIQKYNGGFTRTDEEKEFEPLEEAPKVSRFKAARLGLK</sequence>
<dbReference type="PANTHER" id="PTHR12674:SF2">
    <property type="entry name" value="PREFOLDIN SUBUNIT 5"/>
    <property type="match status" value="1"/>
</dbReference>
<feature type="coiled-coil region" evidence="1">
    <location>
        <begin position="55"/>
        <end position="106"/>
    </location>
</feature>
<evidence type="ECO:0000313" key="4">
    <source>
        <dbReference type="EMBL" id="VEU21799.1"/>
    </source>
</evidence>
<evidence type="ECO:0000256" key="2">
    <source>
        <dbReference type="SAM" id="MobiDB-lite"/>
    </source>
</evidence>